<evidence type="ECO:0000259" key="2">
    <source>
        <dbReference type="Pfam" id="PF04717"/>
    </source>
</evidence>
<dbReference type="AlphaFoldDB" id="A0A5Q4YUM4"/>
<dbReference type="KEGG" id="pdio:PDMSB3_0858"/>
<evidence type="ECO:0000256" key="1">
    <source>
        <dbReference type="SAM" id="MobiDB-lite"/>
    </source>
</evidence>
<gene>
    <name evidence="4" type="ORF">PDMSB3_0858</name>
</gene>
<evidence type="ECO:0000313" key="4">
    <source>
        <dbReference type="EMBL" id="VVD27320.1"/>
    </source>
</evidence>
<evidence type="ECO:0000313" key="5">
    <source>
        <dbReference type="Proteomes" id="UP000325811"/>
    </source>
</evidence>
<name>A0A5Q4YUM4_9BURK</name>
<dbReference type="Pfam" id="PF13296">
    <property type="entry name" value="T6SS_Vgr"/>
    <property type="match status" value="1"/>
</dbReference>
<dbReference type="SUPFAM" id="SSF69349">
    <property type="entry name" value="Phage fibre proteins"/>
    <property type="match status" value="1"/>
</dbReference>
<dbReference type="SUPFAM" id="SSF69255">
    <property type="entry name" value="gp5 N-terminal domain-like"/>
    <property type="match status" value="1"/>
</dbReference>
<keyword evidence="5" id="KW-1185">Reference proteome</keyword>
<dbReference type="InterPro" id="IPR037026">
    <property type="entry name" value="Vgr_OB-fold_dom_sf"/>
</dbReference>
<sequence>MLGLQTGRTFLLTDHPEPTLNAEYLVVSTTIDIHNASGSTGSVGARDEHQLQCVTDFVLQPRDRFFRNRPRKKPRCYAETAIVVGPKDHTTWVDEYGRVKISYLRDLDGPRNTTASCWVRVSSGWQGQSFGSIYVPRSGQEVTVNYHEGDPDKPYIADRMINRLQQPPWKLPANHALSGTRTRDLGGLQANQILADDTPGKLQVRVSSDYAQSRLVLGRNTRIDGNEGRKEERGEGWELATDSWGVARANKGLLVTTETRPGATAPVKDMGETVQRLTPARELHEDLAQLAQQHKAQDARASPRDATQAIRAQNDAFRGGAPTYDDPSP</sequence>
<organism evidence="4 5">
    <name type="scientific">Paraburkholderia dioscoreae</name>
    <dbReference type="NCBI Taxonomy" id="2604047"/>
    <lineage>
        <taxon>Bacteria</taxon>
        <taxon>Pseudomonadati</taxon>
        <taxon>Pseudomonadota</taxon>
        <taxon>Betaproteobacteria</taxon>
        <taxon>Burkholderiales</taxon>
        <taxon>Burkholderiaceae</taxon>
        <taxon>Paraburkholderia</taxon>
    </lineage>
</organism>
<dbReference type="InterPro" id="IPR006531">
    <property type="entry name" value="Gp5/Vgr_OB"/>
</dbReference>
<accession>A0A5Q4YUM4</accession>
<dbReference type="EMBL" id="LR699553">
    <property type="protein sequence ID" value="VVD27320.1"/>
    <property type="molecule type" value="Genomic_DNA"/>
</dbReference>
<dbReference type="Gene3D" id="2.30.110.50">
    <property type="match status" value="1"/>
</dbReference>
<dbReference type="Gene3D" id="2.40.50.230">
    <property type="entry name" value="Gp5 N-terminal domain"/>
    <property type="match status" value="1"/>
</dbReference>
<dbReference type="Proteomes" id="UP000325811">
    <property type="component" value="Chromosome I"/>
</dbReference>
<dbReference type="NCBIfam" id="TIGR01646">
    <property type="entry name" value="vgr_GE"/>
    <property type="match status" value="1"/>
</dbReference>
<feature type="domain" description="Putative type VI secretion system Rhs element associated Vgr" evidence="3">
    <location>
        <begin position="184"/>
        <end position="291"/>
    </location>
</feature>
<evidence type="ECO:0000259" key="3">
    <source>
        <dbReference type="Pfam" id="PF13296"/>
    </source>
</evidence>
<feature type="region of interest" description="Disordered" evidence="1">
    <location>
        <begin position="290"/>
        <end position="329"/>
    </location>
</feature>
<dbReference type="Pfam" id="PF04717">
    <property type="entry name" value="Phage_base_V"/>
    <property type="match status" value="1"/>
</dbReference>
<protein>
    <submittedName>
        <fullName evidence="4">Type VI secretion system secreted protein VgrG</fullName>
    </submittedName>
</protein>
<dbReference type="InterPro" id="IPR028244">
    <property type="entry name" value="T6SS_Rhs_Vgr_dom"/>
</dbReference>
<dbReference type="InterPro" id="IPR006533">
    <property type="entry name" value="T6SS_Vgr_RhsGE"/>
</dbReference>
<feature type="domain" description="Gp5/Type VI secretion system Vgr protein OB-fold" evidence="2">
    <location>
        <begin position="95"/>
        <end position="156"/>
    </location>
</feature>
<reference evidence="4 5" key="1">
    <citation type="submission" date="2019-08" db="EMBL/GenBank/DDBJ databases">
        <authorList>
            <person name="Herpell B J."/>
        </authorList>
    </citation>
    <scope>NUCLEOTIDE SEQUENCE [LARGE SCALE GENOMIC DNA]</scope>
    <source>
        <strain evidence="5">Msb3</strain>
    </source>
</reference>
<proteinExistence type="predicted"/>
<dbReference type="SUPFAM" id="SSF69279">
    <property type="entry name" value="Phage tail proteins"/>
    <property type="match status" value="1"/>
</dbReference>